<dbReference type="InterPro" id="IPR011990">
    <property type="entry name" value="TPR-like_helical_dom_sf"/>
</dbReference>
<gene>
    <name evidence="8" type="ORF">OFUS_LOCUS10800</name>
</gene>
<protein>
    <recommendedName>
        <fullName evidence="6">LRP2-binding protein</fullName>
    </recommendedName>
</protein>
<dbReference type="InterPro" id="IPR006597">
    <property type="entry name" value="Sel1-like"/>
</dbReference>
<organism evidence="8 9">
    <name type="scientific">Owenia fusiformis</name>
    <name type="common">Polychaete worm</name>
    <dbReference type="NCBI Taxonomy" id="6347"/>
    <lineage>
        <taxon>Eukaryota</taxon>
        <taxon>Metazoa</taxon>
        <taxon>Spiralia</taxon>
        <taxon>Lophotrochozoa</taxon>
        <taxon>Annelida</taxon>
        <taxon>Polychaeta</taxon>
        <taxon>Sedentaria</taxon>
        <taxon>Canalipalpata</taxon>
        <taxon>Sabellida</taxon>
        <taxon>Oweniida</taxon>
        <taxon>Oweniidae</taxon>
        <taxon>Owenia</taxon>
    </lineage>
</organism>
<keyword evidence="4 7" id="KW-0802">TPR repeat</keyword>
<dbReference type="SMART" id="SM00671">
    <property type="entry name" value="SEL1"/>
    <property type="match status" value="6"/>
</dbReference>
<proteinExistence type="predicted"/>
<sequence>MEQVNLEKDLSAEKLPRTREGTLIENFEFEEDPENVLEQLSDDELAERVETILKERIQDGNKEAIFQLGQLYFEQENYDKAREQFQSAVDCGGRDYQAKYQLSVMLYDGLGGPQDCKKALEYMLDVANSKSILSKHLIHAAQYNVGRAYFQGYGVRQSDEEAERWWVLASDDGNPNASVKAQTALGFFYSRPDTLDLKKAFFFHSEACGNCSLESQGALGVMYQNGLGCKKNPDAACECLREAANRGNVYAMGNLVAYYYKLKLFTKTADLAARVAMLDDVEQIARETECLPGYVAKGLALGCFFYARCLHLGHGVKINKEQAKTYYSKSYGFDADTCAHLQNVTQHGEI</sequence>
<comment type="function">
    <text evidence="5">May act as an adapter that regulates LRP2 function.</text>
</comment>
<dbReference type="InterPro" id="IPR019734">
    <property type="entry name" value="TPR_rpt"/>
</dbReference>
<dbReference type="PROSITE" id="PS50005">
    <property type="entry name" value="TPR"/>
    <property type="match status" value="1"/>
</dbReference>
<dbReference type="Proteomes" id="UP000749559">
    <property type="component" value="Unassembled WGS sequence"/>
</dbReference>
<evidence type="ECO:0000256" key="6">
    <source>
        <dbReference type="ARBA" id="ARBA00039954"/>
    </source>
</evidence>
<dbReference type="PANTHER" id="PTHR44554:SF1">
    <property type="entry name" value="LRP2-BINDING PROTEIN"/>
    <property type="match status" value="1"/>
</dbReference>
<name>A0A8S4NSG1_OWEFU</name>
<evidence type="ECO:0000256" key="7">
    <source>
        <dbReference type="PROSITE-ProRule" id="PRU00339"/>
    </source>
</evidence>
<keyword evidence="3" id="KW-0677">Repeat</keyword>
<dbReference type="EMBL" id="CAIIXF020000005">
    <property type="protein sequence ID" value="CAH1784642.1"/>
    <property type="molecule type" value="Genomic_DNA"/>
</dbReference>
<comment type="caution">
    <text evidence="8">The sequence shown here is derived from an EMBL/GenBank/DDBJ whole genome shotgun (WGS) entry which is preliminary data.</text>
</comment>
<evidence type="ECO:0000313" key="9">
    <source>
        <dbReference type="Proteomes" id="UP000749559"/>
    </source>
</evidence>
<comment type="subcellular location">
    <subcellularLocation>
        <location evidence="1">Cytoplasm</location>
    </subcellularLocation>
</comment>
<dbReference type="OrthoDB" id="2384430at2759"/>
<keyword evidence="2" id="KW-0963">Cytoplasm</keyword>
<evidence type="ECO:0000256" key="5">
    <source>
        <dbReference type="ARBA" id="ARBA00037614"/>
    </source>
</evidence>
<dbReference type="PANTHER" id="PTHR44554">
    <property type="entry name" value="LRP2-BINDING PROTEIN"/>
    <property type="match status" value="1"/>
</dbReference>
<accession>A0A8S4NSG1</accession>
<evidence type="ECO:0000313" key="8">
    <source>
        <dbReference type="EMBL" id="CAH1784642.1"/>
    </source>
</evidence>
<reference evidence="8" key="1">
    <citation type="submission" date="2022-03" db="EMBL/GenBank/DDBJ databases">
        <authorList>
            <person name="Martin C."/>
        </authorList>
    </citation>
    <scope>NUCLEOTIDE SEQUENCE</scope>
</reference>
<evidence type="ECO:0000256" key="3">
    <source>
        <dbReference type="ARBA" id="ARBA00022737"/>
    </source>
</evidence>
<dbReference type="SUPFAM" id="SSF81901">
    <property type="entry name" value="HCP-like"/>
    <property type="match status" value="1"/>
</dbReference>
<feature type="repeat" description="TPR" evidence="7">
    <location>
        <begin position="62"/>
        <end position="95"/>
    </location>
</feature>
<dbReference type="Gene3D" id="1.25.40.10">
    <property type="entry name" value="Tetratricopeptide repeat domain"/>
    <property type="match status" value="1"/>
</dbReference>
<dbReference type="GO" id="GO:0005737">
    <property type="term" value="C:cytoplasm"/>
    <property type="evidence" value="ECO:0007669"/>
    <property type="project" value="UniProtKB-SubCell"/>
</dbReference>
<dbReference type="InterPro" id="IPR052323">
    <property type="entry name" value="LRP2-binding"/>
</dbReference>
<dbReference type="Pfam" id="PF08238">
    <property type="entry name" value="Sel1"/>
    <property type="match status" value="6"/>
</dbReference>
<dbReference type="AlphaFoldDB" id="A0A8S4NSG1"/>
<evidence type="ECO:0000256" key="2">
    <source>
        <dbReference type="ARBA" id="ARBA00022490"/>
    </source>
</evidence>
<keyword evidence="9" id="KW-1185">Reference proteome</keyword>
<evidence type="ECO:0000256" key="4">
    <source>
        <dbReference type="ARBA" id="ARBA00022803"/>
    </source>
</evidence>
<evidence type="ECO:0000256" key="1">
    <source>
        <dbReference type="ARBA" id="ARBA00004496"/>
    </source>
</evidence>